<feature type="compositionally biased region" description="Low complexity" evidence="1">
    <location>
        <begin position="269"/>
        <end position="278"/>
    </location>
</feature>
<feature type="compositionally biased region" description="Low complexity" evidence="1">
    <location>
        <begin position="13"/>
        <end position="26"/>
    </location>
</feature>
<reference evidence="3 4" key="1">
    <citation type="submission" date="2023-08" db="EMBL/GenBank/DDBJ databases">
        <authorList>
            <person name="Girao M."/>
            <person name="Carvalho M.F."/>
        </authorList>
    </citation>
    <scope>NUCLEOTIDE SEQUENCE [LARGE SCALE GENOMIC DNA]</scope>
    <source>
        <strain evidence="3 4">CT-R113</strain>
    </source>
</reference>
<keyword evidence="2" id="KW-1133">Transmembrane helix</keyword>
<dbReference type="Pfam" id="PF13687">
    <property type="entry name" value="DUF4153"/>
    <property type="match status" value="1"/>
</dbReference>
<feature type="transmembrane region" description="Helical" evidence="2">
    <location>
        <begin position="469"/>
        <end position="489"/>
    </location>
</feature>
<feature type="transmembrane region" description="Helical" evidence="2">
    <location>
        <begin position="637"/>
        <end position="657"/>
    </location>
</feature>
<dbReference type="RefSeq" id="WP_330089744.1">
    <property type="nucleotide sequence ID" value="NZ_JAUZMY010000001.1"/>
</dbReference>
<feature type="transmembrane region" description="Helical" evidence="2">
    <location>
        <begin position="122"/>
        <end position="140"/>
    </location>
</feature>
<name>A0ABU7K0Y7_9ACTN</name>
<feature type="transmembrane region" description="Helical" evidence="2">
    <location>
        <begin position="333"/>
        <end position="353"/>
    </location>
</feature>
<feature type="transmembrane region" description="Helical" evidence="2">
    <location>
        <begin position="359"/>
        <end position="376"/>
    </location>
</feature>
<proteinExistence type="predicted"/>
<evidence type="ECO:0000256" key="2">
    <source>
        <dbReference type="SAM" id="Phobius"/>
    </source>
</evidence>
<feature type="transmembrane region" description="Helical" evidence="2">
    <location>
        <begin position="97"/>
        <end position="116"/>
    </location>
</feature>
<feature type="compositionally biased region" description="Basic and acidic residues" evidence="1">
    <location>
        <begin position="198"/>
        <end position="207"/>
    </location>
</feature>
<feature type="region of interest" description="Disordered" evidence="1">
    <location>
        <begin position="1"/>
        <end position="71"/>
    </location>
</feature>
<feature type="transmembrane region" description="Helical" evidence="2">
    <location>
        <begin position="564"/>
        <end position="586"/>
    </location>
</feature>
<evidence type="ECO:0000313" key="3">
    <source>
        <dbReference type="EMBL" id="MEE2035926.1"/>
    </source>
</evidence>
<dbReference type="Proteomes" id="UP001356095">
    <property type="component" value="Unassembled WGS sequence"/>
</dbReference>
<organism evidence="3 4">
    <name type="scientific">Nocardiopsis codii</name>
    <dbReference type="NCBI Taxonomy" id="3065942"/>
    <lineage>
        <taxon>Bacteria</taxon>
        <taxon>Bacillati</taxon>
        <taxon>Actinomycetota</taxon>
        <taxon>Actinomycetes</taxon>
        <taxon>Streptosporangiales</taxon>
        <taxon>Nocardiopsidaceae</taxon>
        <taxon>Nocardiopsis</taxon>
    </lineage>
</organism>
<protein>
    <submittedName>
        <fullName evidence="3">DUF4173 domain-containing protein</fullName>
    </submittedName>
</protein>
<keyword evidence="2" id="KW-0472">Membrane</keyword>
<feature type="transmembrane region" description="Helical" evidence="2">
    <location>
        <begin position="516"/>
        <end position="543"/>
    </location>
</feature>
<evidence type="ECO:0000313" key="4">
    <source>
        <dbReference type="Proteomes" id="UP001356095"/>
    </source>
</evidence>
<keyword evidence="4" id="KW-1185">Reference proteome</keyword>
<dbReference type="InterPro" id="IPR025291">
    <property type="entry name" value="DUF4153"/>
</dbReference>
<feature type="transmembrane region" description="Helical" evidence="2">
    <location>
        <begin position="420"/>
        <end position="448"/>
    </location>
</feature>
<feature type="transmembrane region" description="Helical" evidence="2">
    <location>
        <begin position="598"/>
        <end position="616"/>
    </location>
</feature>
<accession>A0ABU7K0Y7</accession>
<gene>
    <name evidence="3" type="ORF">Q8791_01650</name>
</gene>
<feature type="region of interest" description="Disordered" evidence="1">
    <location>
        <begin position="174"/>
        <end position="321"/>
    </location>
</feature>
<comment type="caution">
    <text evidence="3">The sequence shown here is derived from an EMBL/GenBank/DDBJ whole genome shotgun (WGS) entry which is preliminary data.</text>
</comment>
<sequence>MSSERTAGGDAEASGGHPAPGTATGAELEPEFRREAAGTRAQDPPGEHAPRPDPAYPREPYPRTGPRSPHGRTYAELYQQQDFWSSRPRAPLPTAPVWLPVALLGVGVLAALLATFDRPGLGLVITGTAAGLTALAALVVRPAAPGNGGAETDGGGPGPGVLPAEDAPERVAGLRSAAGVSGPDDPTREPAAGPPDTEDTHTKHADTEDAAEATGAEHAGTGSRDADARGPEPAQDSGTDAPGDGETGRTDAEAPDTAPDTDTDTGESATDAADATPDAPGPEDARTPDVPAPDTDGAPAPDAAQPSAPTRTGAEGSPAAVADTHGLRTGRHAAAWSAVYGVIAAALLLTAALRDAGWVLFWTLTSSFLFASLAFATRNPSTGAGAAGVAAGALSLFRNLPSTPRFLTEPLRSGRGRRLAGPVLLTTVVTGGLLFVFGLLFSFADAVFASYVARMFEGAFSGSTFFDGFGRLFAVLVTVLFTGSAVLAARRRRAPRPAPVDRPGSVPAPPATPLPVWVWTIPLGALVVLFTAFLGVQAVAMFGGDDHVQRVAGVTYAEYARQGFFQLVVVSLLVLCVIAVAVHVLPSRPAATRTLRNALLGLLCVLTLVILASAMMRLQLYIDTYGLTRLRISAEAWIVWSAGVFGLVVAAGVLDTLGRPAAWLPRATAALAGVALVAFAYGNPDLRIAESHHGLDLAQVDTWYLRYLSADALPALLELEGEDRACALAVLSYRVDDPDSQGLASWNLSRHSLARTAEAGLLDVTGQQGGTGCWDRYASDH</sequence>
<feature type="compositionally biased region" description="Low complexity" evidence="1">
    <location>
        <begin position="212"/>
        <end position="222"/>
    </location>
</feature>
<evidence type="ECO:0000256" key="1">
    <source>
        <dbReference type="SAM" id="MobiDB-lite"/>
    </source>
</evidence>
<dbReference type="EMBL" id="JAUZMY010000001">
    <property type="protein sequence ID" value="MEE2035926.1"/>
    <property type="molecule type" value="Genomic_DNA"/>
</dbReference>
<keyword evidence="2" id="KW-0812">Transmembrane</keyword>
<feature type="compositionally biased region" description="Low complexity" evidence="1">
    <location>
        <begin position="288"/>
        <end position="309"/>
    </location>
</feature>